<sequence>MRFLNSFYAKLSLIFLLLILILGAGSLFIAFSAAEHLFDEVEQLLNREYAASIAMELQPLVEEGFNLDEIKEAIHYMMVLNPMVEIYLLDKEGVILAYFTHPAESLIRTSIDLTPLKTFIQSDGRQAVLGADPRTEDRDKPFSAAPLLMGEDQGFVYVILRGQSYDRSLKMLQSSYYLQSGLSTFFFALLATVLAGFSLFFILTRRLRSLSSGVKAFELGMYDYRIDIRGKDELGALGRAFNEMAASIESGVEKLHMAEQQRTDLIANISHDLRSPLTSIRGHLETILLKDEKLTESERRDFLKIILKNVFSFQKLVEELFDLAKLESRQVQLEKEPIQMAELVQDVILKLKPQSDNSGINLQMEHPEGIPVIEGDIAMLERVLTNLLENALSHTPEQGNIMILIRDKENDLEIQLSDSGPGISEQDLPHIFERFYRGDKSRDRRSPGTGLGLAIVKEIITLHGGKVRAESPPGSGALFHITLPHSQI</sequence>
<feature type="domain" description="Histidine kinase" evidence="10">
    <location>
        <begin position="268"/>
        <end position="487"/>
    </location>
</feature>
<evidence type="ECO:0000313" key="13">
    <source>
        <dbReference type="Proteomes" id="UP000324209"/>
    </source>
</evidence>
<dbReference type="Pfam" id="PF00512">
    <property type="entry name" value="HisKA"/>
    <property type="match status" value="1"/>
</dbReference>
<dbReference type="Proteomes" id="UP000324209">
    <property type="component" value="Chromosome"/>
</dbReference>
<dbReference type="InterPro" id="IPR050351">
    <property type="entry name" value="BphY/WalK/GraS-like"/>
</dbReference>
<dbReference type="PROSITE" id="PS50109">
    <property type="entry name" value="HIS_KIN"/>
    <property type="match status" value="1"/>
</dbReference>
<keyword evidence="8 9" id="KW-0472">Membrane</keyword>
<keyword evidence="13" id="KW-1185">Reference proteome</keyword>
<dbReference type="SMART" id="SM00304">
    <property type="entry name" value="HAMP"/>
    <property type="match status" value="1"/>
</dbReference>
<dbReference type="InterPro" id="IPR003660">
    <property type="entry name" value="HAMP_dom"/>
</dbReference>
<dbReference type="OrthoDB" id="367096at2"/>
<gene>
    <name evidence="12" type="ORF">EXM22_11730</name>
</gene>
<dbReference type="CDD" id="cd06225">
    <property type="entry name" value="HAMP"/>
    <property type="match status" value="1"/>
</dbReference>
<evidence type="ECO:0000256" key="6">
    <source>
        <dbReference type="ARBA" id="ARBA00022777"/>
    </source>
</evidence>
<dbReference type="PANTHER" id="PTHR45453">
    <property type="entry name" value="PHOSPHATE REGULON SENSOR PROTEIN PHOR"/>
    <property type="match status" value="1"/>
</dbReference>
<dbReference type="PANTHER" id="PTHR45453:SF1">
    <property type="entry name" value="PHOSPHATE REGULON SENSOR PROTEIN PHOR"/>
    <property type="match status" value="1"/>
</dbReference>
<dbReference type="SMART" id="SM00388">
    <property type="entry name" value="HisKA"/>
    <property type="match status" value="1"/>
</dbReference>
<keyword evidence="5" id="KW-0808">Transferase</keyword>
<evidence type="ECO:0000256" key="2">
    <source>
        <dbReference type="ARBA" id="ARBA00004370"/>
    </source>
</evidence>
<dbReference type="InterPro" id="IPR036890">
    <property type="entry name" value="HATPase_C_sf"/>
</dbReference>
<dbReference type="FunFam" id="1.10.287.130:FF:000001">
    <property type="entry name" value="Two-component sensor histidine kinase"/>
    <property type="match status" value="1"/>
</dbReference>
<dbReference type="InterPro" id="IPR004358">
    <property type="entry name" value="Sig_transdc_His_kin-like_C"/>
</dbReference>
<dbReference type="InterPro" id="IPR005467">
    <property type="entry name" value="His_kinase_dom"/>
</dbReference>
<keyword evidence="9" id="KW-0812">Transmembrane</keyword>
<feature type="domain" description="HAMP" evidence="11">
    <location>
        <begin position="201"/>
        <end position="253"/>
    </location>
</feature>
<dbReference type="EMBL" id="CP036150">
    <property type="protein sequence ID" value="QEN08621.1"/>
    <property type="molecule type" value="Genomic_DNA"/>
</dbReference>
<dbReference type="RefSeq" id="WP_149486702.1">
    <property type="nucleotide sequence ID" value="NZ_CP036150.1"/>
</dbReference>
<evidence type="ECO:0000256" key="9">
    <source>
        <dbReference type="SAM" id="Phobius"/>
    </source>
</evidence>
<dbReference type="Gene3D" id="1.10.287.130">
    <property type="match status" value="1"/>
</dbReference>
<evidence type="ECO:0000256" key="5">
    <source>
        <dbReference type="ARBA" id="ARBA00022679"/>
    </source>
</evidence>
<keyword evidence="4" id="KW-0597">Phosphoprotein</keyword>
<dbReference type="CDD" id="cd00075">
    <property type="entry name" value="HATPase"/>
    <property type="match status" value="1"/>
</dbReference>
<protein>
    <recommendedName>
        <fullName evidence="3">histidine kinase</fullName>
        <ecNumber evidence="3">2.7.13.3</ecNumber>
    </recommendedName>
</protein>
<dbReference type="CDD" id="cd00082">
    <property type="entry name" value="HisKA"/>
    <property type="match status" value="1"/>
</dbReference>
<name>A0A5C1QLU7_9SPIO</name>
<dbReference type="AlphaFoldDB" id="A0A5C1QLU7"/>
<feature type="transmembrane region" description="Helical" evidence="9">
    <location>
        <begin position="176"/>
        <end position="203"/>
    </location>
</feature>
<comment type="subcellular location">
    <subcellularLocation>
        <location evidence="2">Membrane</location>
    </subcellularLocation>
</comment>
<dbReference type="FunFam" id="3.30.565.10:FF:000006">
    <property type="entry name" value="Sensor histidine kinase WalK"/>
    <property type="match status" value="1"/>
</dbReference>
<dbReference type="GO" id="GO:0005886">
    <property type="term" value="C:plasma membrane"/>
    <property type="evidence" value="ECO:0007669"/>
    <property type="project" value="TreeGrafter"/>
</dbReference>
<keyword evidence="9" id="KW-1133">Transmembrane helix</keyword>
<evidence type="ECO:0000259" key="11">
    <source>
        <dbReference type="PROSITE" id="PS50885"/>
    </source>
</evidence>
<evidence type="ECO:0000259" key="10">
    <source>
        <dbReference type="PROSITE" id="PS50109"/>
    </source>
</evidence>
<evidence type="ECO:0000256" key="1">
    <source>
        <dbReference type="ARBA" id="ARBA00000085"/>
    </source>
</evidence>
<reference evidence="12 13" key="1">
    <citation type="submission" date="2019-02" db="EMBL/GenBank/DDBJ databases">
        <title>Complete Genome Sequence and Methylome Analysis of free living Spirochaetas.</title>
        <authorList>
            <person name="Fomenkov A."/>
            <person name="Dubinina G."/>
            <person name="Leshcheva N."/>
            <person name="Mikheeva N."/>
            <person name="Grabovich M."/>
            <person name="Vincze T."/>
            <person name="Roberts R.J."/>
        </authorList>
    </citation>
    <scope>NUCLEOTIDE SEQUENCE [LARGE SCALE GENOMIC DNA]</scope>
    <source>
        <strain evidence="12 13">K2</strain>
    </source>
</reference>
<dbReference type="Pfam" id="PF02518">
    <property type="entry name" value="HATPase_c"/>
    <property type="match status" value="1"/>
</dbReference>
<dbReference type="PROSITE" id="PS50885">
    <property type="entry name" value="HAMP"/>
    <property type="match status" value="1"/>
</dbReference>
<dbReference type="Pfam" id="PF00672">
    <property type="entry name" value="HAMP"/>
    <property type="match status" value="1"/>
</dbReference>
<proteinExistence type="predicted"/>
<comment type="catalytic activity">
    <reaction evidence="1">
        <text>ATP + protein L-histidine = ADP + protein N-phospho-L-histidine.</text>
        <dbReference type="EC" id="2.7.13.3"/>
    </reaction>
</comment>
<dbReference type="SUPFAM" id="SSF158472">
    <property type="entry name" value="HAMP domain-like"/>
    <property type="match status" value="1"/>
</dbReference>
<dbReference type="InterPro" id="IPR036097">
    <property type="entry name" value="HisK_dim/P_sf"/>
</dbReference>
<dbReference type="GO" id="GO:0004721">
    <property type="term" value="F:phosphoprotein phosphatase activity"/>
    <property type="evidence" value="ECO:0007669"/>
    <property type="project" value="TreeGrafter"/>
</dbReference>
<dbReference type="SMART" id="SM00387">
    <property type="entry name" value="HATPase_c"/>
    <property type="match status" value="1"/>
</dbReference>
<dbReference type="EC" id="2.7.13.3" evidence="3"/>
<evidence type="ECO:0000313" key="12">
    <source>
        <dbReference type="EMBL" id="QEN08621.1"/>
    </source>
</evidence>
<keyword evidence="7" id="KW-0902">Two-component regulatory system</keyword>
<evidence type="ECO:0000256" key="3">
    <source>
        <dbReference type="ARBA" id="ARBA00012438"/>
    </source>
</evidence>
<dbReference type="Gene3D" id="6.10.340.10">
    <property type="match status" value="1"/>
</dbReference>
<dbReference type="InterPro" id="IPR003661">
    <property type="entry name" value="HisK_dim/P_dom"/>
</dbReference>
<evidence type="ECO:0000256" key="4">
    <source>
        <dbReference type="ARBA" id="ARBA00022553"/>
    </source>
</evidence>
<dbReference type="GO" id="GO:0016036">
    <property type="term" value="P:cellular response to phosphate starvation"/>
    <property type="evidence" value="ECO:0007669"/>
    <property type="project" value="TreeGrafter"/>
</dbReference>
<organism evidence="12 13">
    <name type="scientific">Oceanispirochaeta crateris</name>
    <dbReference type="NCBI Taxonomy" id="2518645"/>
    <lineage>
        <taxon>Bacteria</taxon>
        <taxon>Pseudomonadati</taxon>
        <taxon>Spirochaetota</taxon>
        <taxon>Spirochaetia</taxon>
        <taxon>Spirochaetales</taxon>
        <taxon>Spirochaetaceae</taxon>
        <taxon>Oceanispirochaeta</taxon>
    </lineage>
</organism>
<dbReference type="GO" id="GO:0000155">
    <property type="term" value="F:phosphorelay sensor kinase activity"/>
    <property type="evidence" value="ECO:0007669"/>
    <property type="project" value="InterPro"/>
</dbReference>
<dbReference type="SUPFAM" id="SSF55874">
    <property type="entry name" value="ATPase domain of HSP90 chaperone/DNA topoisomerase II/histidine kinase"/>
    <property type="match status" value="1"/>
</dbReference>
<dbReference type="PRINTS" id="PR00344">
    <property type="entry name" value="BCTRLSENSOR"/>
</dbReference>
<dbReference type="KEGG" id="ock:EXM22_11730"/>
<dbReference type="SUPFAM" id="SSF47384">
    <property type="entry name" value="Homodimeric domain of signal transducing histidine kinase"/>
    <property type="match status" value="1"/>
</dbReference>
<evidence type="ECO:0000256" key="7">
    <source>
        <dbReference type="ARBA" id="ARBA00023012"/>
    </source>
</evidence>
<evidence type="ECO:0000256" key="8">
    <source>
        <dbReference type="ARBA" id="ARBA00023136"/>
    </source>
</evidence>
<dbReference type="Gene3D" id="3.30.565.10">
    <property type="entry name" value="Histidine kinase-like ATPase, C-terminal domain"/>
    <property type="match status" value="1"/>
</dbReference>
<dbReference type="InterPro" id="IPR003594">
    <property type="entry name" value="HATPase_dom"/>
</dbReference>
<accession>A0A5C1QLU7</accession>
<keyword evidence="6 12" id="KW-0418">Kinase</keyword>